<evidence type="ECO:0000256" key="5">
    <source>
        <dbReference type="ARBA" id="ARBA00022737"/>
    </source>
</evidence>
<evidence type="ECO:0000256" key="6">
    <source>
        <dbReference type="ARBA" id="ARBA00022989"/>
    </source>
</evidence>
<keyword evidence="3 10" id="KW-0813">Transport</keyword>
<evidence type="ECO:0000256" key="4">
    <source>
        <dbReference type="ARBA" id="ARBA00022692"/>
    </source>
</evidence>
<dbReference type="GO" id="GO:0031966">
    <property type="term" value="C:mitochondrial membrane"/>
    <property type="evidence" value="ECO:0007669"/>
    <property type="project" value="UniProtKB-SubCell"/>
</dbReference>
<organism evidence="12 13">
    <name type="scientific">Spizellomyces punctatus (strain DAOM BR117)</name>
    <dbReference type="NCBI Taxonomy" id="645134"/>
    <lineage>
        <taxon>Eukaryota</taxon>
        <taxon>Fungi</taxon>
        <taxon>Fungi incertae sedis</taxon>
        <taxon>Chytridiomycota</taxon>
        <taxon>Chytridiomycota incertae sedis</taxon>
        <taxon>Chytridiomycetes</taxon>
        <taxon>Spizellomycetales</taxon>
        <taxon>Spizellomycetaceae</taxon>
        <taxon>Spizellomyces</taxon>
    </lineage>
</organism>
<evidence type="ECO:0008006" key="14">
    <source>
        <dbReference type="Google" id="ProtNLM"/>
    </source>
</evidence>
<dbReference type="OMA" id="AWYAGCT"/>
<dbReference type="Gene3D" id="1.50.40.10">
    <property type="entry name" value="Mitochondrial carrier domain"/>
    <property type="match status" value="1"/>
</dbReference>
<dbReference type="eggNOG" id="KOG0756">
    <property type="taxonomic scope" value="Eukaryota"/>
</dbReference>
<dbReference type="GeneID" id="27686735"/>
<dbReference type="PRINTS" id="PR00926">
    <property type="entry name" value="MITOCARRIER"/>
</dbReference>
<feature type="repeat" description="Solcar" evidence="9">
    <location>
        <begin position="127"/>
        <end position="213"/>
    </location>
</feature>
<evidence type="ECO:0000256" key="1">
    <source>
        <dbReference type="ARBA" id="ARBA00004225"/>
    </source>
</evidence>
<dbReference type="PANTHER" id="PTHR45788">
    <property type="entry name" value="SUCCINATE/FUMARATE MITOCHONDRIAL TRANSPORTER-RELATED"/>
    <property type="match status" value="1"/>
</dbReference>
<keyword evidence="6 11" id="KW-1133">Transmembrane helix</keyword>
<keyword evidence="7" id="KW-0496">Mitochondrion</keyword>
<dbReference type="Proteomes" id="UP000053201">
    <property type="component" value="Unassembled WGS sequence"/>
</dbReference>
<dbReference type="EMBL" id="KQ257454">
    <property type="protein sequence ID" value="KND01391.1"/>
    <property type="molecule type" value="Genomic_DNA"/>
</dbReference>
<dbReference type="PROSITE" id="PS50920">
    <property type="entry name" value="SOLCAR"/>
    <property type="match status" value="3"/>
</dbReference>
<dbReference type="FunFam" id="1.50.40.10:FF:000007">
    <property type="entry name" value="Mitochondrial tricarboxylate transport protein-like"/>
    <property type="match status" value="1"/>
</dbReference>
<keyword evidence="5" id="KW-0677">Repeat</keyword>
<accession>A0A0L0HIV5</accession>
<feature type="repeat" description="Solcar" evidence="9">
    <location>
        <begin position="229"/>
        <end position="315"/>
    </location>
</feature>
<dbReference type="VEuPathDB" id="FungiDB:SPPG_03202"/>
<evidence type="ECO:0000256" key="11">
    <source>
        <dbReference type="SAM" id="Phobius"/>
    </source>
</evidence>
<reference evidence="12 13" key="1">
    <citation type="submission" date="2009-08" db="EMBL/GenBank/DDBJ databases">
        <title>The Genome Sequence of Spizellomyces punctatus strain DAOM BR117.</title>
        <authorList>
            <consortium name="The Broad Institute Genome Sequencing Platform"/>
            <person name="Russ C."/>
            <person name="Cuomo C."/>
            <person name="Shea T."/>
            <person name="Young S.K."/>
            <person name="Zeng Q."/>
            <person name="Koehrsen M."/>
            <person name="Haas B."/>
            <person name="Borodovsky M."/>
            <person name="Guigo R."/>
            <person name="Alvarado L."/>
            <person name="Berlin A."/>
            <person name="Bochicchio J."/>
            <person name="Borenstein D."/>
            <person name="Chapman S."/>
            <person name="Chen Z."/>
            <person name="Engels R."/>
            <person name="Freedman E."/>
            <person name="Gellesch M."/>
            <person name="Goldberg J."/>
            <person name="Griggs A."/>
            <person name="Gujja S."/>
            <person name="Heiman D."/>
            <person name="Hepburn T."/>
            <person name="Howarth C."/>
            <person name="Jen D."/>
            <person name="Larson L."/>
            <person name="Lewis B."/>
            <person name="Mehta T."/>
            <person name="Park D."/>
            <person name="Pearson M."/>
            <person name="Roberts A."/>
            <person name="Saif S."/>
            <person name="Shenoy N."/>
            <person name="Sisk P."/>
            <person name="Stolte C."/>
            <person name="Sykes S."/>
            <person name="Thomson T."/>
            <person name="Walk T."/>
            <person name="White J."/>
            <person name="Yandava C."/>
            <person name="Burger G."/>
            <person name="Gray M.W."/>
            <person name="Holland P.W.H."/>
            <person name="King N."/>
            <person name="Lang F.B.F."/>
            <person name="Roger A.J."/>
            <person name="Ruiz-Trillo I."/>
            <person name="Lander E."/>
            <person name="Nusbaum C."/>
        </authorList>
    </citation>
    <scope>NUCLEOTIDE SEQUENCE [LARGE SCALE GENOMIC DNA]</scope>
    <source>
        <strain evidence="12 13">DAOM BR117</strain>
    </source>
</reference>
<sequence length="325" mass="35848">MRRSEDSDAQSRTGPRILQMADKKQNKVPPSHSLAAGTIAGAVEATITYPTEYVKTQLQLQSKTAVKAFDGPWDCVVKTVRERGFFGLYRGLSALVIGTASKAGIRFLSFEQFKKMLADENGKVAGQRMMLAGLGAGVTEAVIAVTPTETIKTKLIHDQNQPNPKYRGLIHGTREIIRSEGIGGIYRGMTAVVARQGANSAVRLSTYGMLKEKVQDRYPLDPITNKRVVPWYVNFANGAFAGIVTVYSTMPLDVMKTRMQALNAKELYKNSLHCLYRIVTEEGIRALWKGATPRLGRLIFSGGIVFTVYEQVLSILERTQSRVSV</sequence>
<dbReference type="FunCoup" id="A0A0L0HIV5">
    <property type="interactions" value="209"/>
</dbReference>
<evidence type="ECO:0000313" key="12">
    <source>
        <dbReference type="EMBL" id="KND01391.1"/>
    </source>
</evidence>
<dbReference type="AlphaFoldDB" id="A0A0L0HIV5"/>
<evidence type="ECO:0000256" key="10">
    <source>
        <dbReference type="RuleBase" id="RU000488"/>
    </source>
</evidence>
<dbReference type="InParanoid" id="A0A0L0HIV5"/>
<dbReference type="STRING" id="645134.A0A0L0HIV5"/>
<dbReference type="GO" id="GO:0071913">
    <property type="term" value="F:citrate secondary active transmembrane transporter activity"/>
    <property type="evidence" value="ECO:0007669"/>
    <property type="project" value="TreeGrafter"/>
</dbReference>
<dbReference type="InterPro" id="IPR023395">
    <property type="entry name" value="MCP_dom_sf"/>
</dbReference>
<dbReference type="Pfam" id="PF00153">
    <property type="entry name" value="Mito_carr"/>
    <property type="match status" value="3"/>
</dbReference>
<dbReference type="InterPro" id="IPR018108">
    <property type="entry name" value="MCP_transmembrane"/>
</dbReference>
<evidence type="ECO:0000256" key="7">
    <source>
        <dbReference type="ARBA" id="ARBA00023128"/>
    </source>
</evidence>
<dbReference type="RefSeq" id="XP_016609430.1">
    <property type="nucleotide sequence ID" value="XM_016751476.1"/>
</dbReference>
<dbReference type="GO" id="GO:0006843">
    <property type="term" value="P:mitochondrial citrate transmembrane transport"/>
    <property type="evidence" value="ECO:0007669"/>
    <property type="project" value="TreeGrafter"/>
</dbReference>
<evidence type="ECO:0000256" key="9">
    <source>
        <dbReference type="PROSITE-ProRule" id="PRU00282"/>
    </source>
</evidence>
<dbReference type="PANTHER" id="PTHR45788:SF4">
    <property type="entry name" value="TRICARBOXYLATE TRANSPORT PROTEIN, MITOCHONDRIAL"/>
    <property type="match status" value="1"/>
</dbReference>
<evidence type="ECO:0000256" key="3">
    <source>
        <dbReference type="ARBA" id="ARBA00022448"/>
    </source>
</evidence>
<protein>
    <recommendedName>
        <fullName evidence="14">Tricarboxylate transporter</fullName>
    </recommendedName>
</protein>
<name>A0A0L0HIV5_SPIPD</name>
<dbReference type="InterPro" id="IPR002067">
    <property type="entry name" value="MCP"/>
</dbReference>
<comment type="subcellular location">
    <subcellularLocation>
        <location evidence="1">Mitochondrion membrane</location>
        <topology evidence="1">Multi-pass membrane protein</topology>
    </subcellularLocation>
</comment>
<comment type="similarity">
    <text evidence="2 10">Belongs to the mitochondrial carrier (TC 2.A.29) family.</text>
</comment>
<feature type="repeat" description="Solcar" evidence="9">
    <location>
        <begin position="28"/>
        <end position="116"/>
    </location>
</feature>
<dbReference type="InterPro" id="IPR049563">
    <property type="entry name" value="TXTP-like"/>
</dbReference>
<evidence type="ECO:0000256" key="2">
    <source>
        <dbReference type="ARBA" id="ARBA00006375"/>
    </source>
</evidence>
<keyword evidence="8 9" id="KW-0472">Membrane</keyword>
<gene>
    <name evidence="12" type="ORF">SPPG_03202</name>
</gene>
<feature type="transmembrane region" description="Helical" evidence="11">
    <location>
        <begin position="231"/>
        <end position="250"/>
    </location>
</feature>
<proteinExistence type="inferred from homology"/>
<keyword evidence="13" id="KW-1185">Reference proteome</keyword>
<evidence type="ECO:0000256" key="8">
    <source>
        <dbReference type="ARBA" id="ARBA00023136"/>
    </source>
</evidence>
<evidence type="ECO:0000313" key="13">
    <source>
        <dbReference type="Proteomes" id="UP000053201"/>
    </source>
</evidence>
<dbReference type="OrthoDB" id="44467at2759"/>
<dbReference type="SUPFAM" id="SSF103506">
    <property type="entry name" value="Mitochondrial carrier"/>
    <property type="match status" value="1"/>
</dbReference>
<keyword evidence="4 9" id="KW-0812">Transmembrane</keyword>